<feature type="domain" description="Methyltransferase type 11" evidence="1">
    <location>
        <begin position="154"/>
        <end position="247"/>
    </location>
</feature>
<dbReference type="EMBL" id="CP039690">
    <property type="protein sequence ID" value="QCI65559.1"/>
    <property type="molecule type" value="Genomic_DNA"/>
</dbReference>
<evidence type="ECO:0000313" key="2">
    <source>
        <dbReference type="EMBL" id="QCI65559.1"/>
    </source>
</evidence>
<evidence type="ECO:0000259" key="1">
    <source>
        <dbReference type="Pfam" id="PF08241"/>
    </source>
</evidence>
<dbReference type="RefSeq" id="WP_136961005.1">
    <property type="nucleotide sequence ID" value="NZ_CP039690.1"/>
</dbReference>
<dbReference type="KEGG" id="pstg:E8M01_15890"/>
<name>A0A4D7AWP8_9HYPH</name>
<dbReference type="InterPro" id="IPR029063">
    <property type="entry name" value="SAM-dependent_MTases_sf"/>
</dbReference>
<dbReference type="Pfam" id="PF08241">
    <property type="entry name" value="Methyltransf_11"/>
    <property type="match status" value="1"/>
</dbReference>
<dbReference type="PANTHER" id="PTHR42912">
    <property type="entry name" value="METHYLTRANSFERASE"/>
    <property type="match status" value="1"/>
</dbReference>
<dbReference type="Gene3D" id="1.25.40.10">
    <property type="entry name" value="Tetratricopeptide repeat domain"/>
    <property type="match status" value="1"/>
</dbReference>
<dbReference type="CDD" id="cd02440">
    <property type="entry name" value="AdoMet_MTases"/>
    <property type="match status" value="1"/>
</dbReference>
<protein>
    <submittedName>
        <fullName evidence="2">Methyltransferase domain-containing protein</fullName>
    </submittedName>
</protein>
<dbReference type="PANTHER" id="PTHR42912:SF93">
    <property type="entry name" value="N6-ADENOSINE-METHYLTRANSFERASE TMT1A"/>
    <property type="match status" value="1"/>
</dbReference>
<dbReference type="InterPro" id="IPR011990">
    <property type="entry name" value="TPR-like_helical_dom_sf"/>
</dbReference>
<sequence>MTNSVFRSSGDFLADRRYDYAMAAKDDGDLVASADLLRQALEIAPGWAAGWFALGEVELSQDLTEPAIMAFRAAGERDPADALGAGLMLARLGAGDGATAMSAAYVATLFDQYAPRFDQALRQGLGYRGPEILTEAVERACGLRDRQFRFARMLDLGCGTGLAAAAFKAHADAIDGVDLSRKMVEIAKTKGLYATVEAGDLLAFLGRRPSAGADLIVAADVFVYCADLGPIFAECARVLQPGGLLAFTVESHDGKDAVLGAGLRYAHAETYLRTVMAGLPLGMVSCDDVSSRLEGKLPVPGLVVVAERLG</sequence>
<proteinExistence type="predicted"/>
<keyword evidence="2" id="KW-0489">Methyltransferase</keyword>
<dbReference type="InterPro" id="IPR050508">
    <property type="entry name" value="Methyltransf_Superfamily"/>
</dbReference>
<dbReference type="GO" id="GO:0008757">
    <property type="term" value="F:S-adenosylmethionine-dependent methyltransferase activity"/>
    <property type="evidence" value="ECO:0007669"/>
    <property type="project" value="InterPro"/>
</dbReference>
<dbReference type="SUPFAM" id="SSF53335">
    <property type="entry name" value="S-adenosyl-L-methionine-dependent methyltransferases"/>
    <property type="match status" value="1"/>
</dbReference>
<keyword evidence="2" id="KW-0808">Transferase</keyword>
<reference evidence="2 3" key="1">
    <citation type="submission" date="2019-04" db="EMBL/GenBank/DDBJ databases">
        <title>Phreatobacter aquaticus sp. nov.</title>
        <authorList>
            <person name="Choi A."/>
        </authorList>
    </citation>
    <scope>NUCLEOTIDE SEQUENCE [LARGE SCALE GENOMIC DNA]</scope>
    <source>
        <strain evidence="2 3">KCTC 52518</strain>
    </source>
</reference>
<keyword evidence="3" id="KW-1185">Reference proteome</keyword>
<dbReference type="OrthoDB" id="9765084at2"/>
<organism evidence="2 3">
    <name type="scientific">Phreatobacter stygius</name>
    <dbReference type="NCBI Taxonomy" id="1940610"/>
    <lineage>
        <taxon>Bacteria</taxon>
        <taxon>Pseudomonadati</taxon>
        <taxon>Pseudomonadota</taxon>
        <taxon>Alphaproteobacteria</taxon>
        <taxon>Hyphomicrobiales</taxon>
        <taxon>Phreatobacteraceae</taxon>
        <taxon>Phreatobacter</taxon>
    </lineage>
</organism>
<dbReference type="AlphaFoldDB" id="A0A4D7AWP8"/>
<evidence type="ECO:0000313" key="3">
    <source>
        <dbReference type="Proteomes" id="UP000298781"/>
    </source>
</evidence>
<dbReference type="GO" id="GO:0032259">
    <property type="term" value="P:methylation"/>
    <property type="evidence" value="ECO:0007669"/>
    <property type="project" value="UniProtKB-KW"/>
</dbReference>
<dbReference type="SUPFAM" id="SSF48452">
    <property type="entry name" value="TPR-like"/>
    <property type="match status" value="1"/>
</dbReference>
<accession>A0A4D7AWP8</accession>
<dbReference type="Proteomes" id="UP000298781">
    <property type="component" value="Chromosome"/>
</dbReference>
<gene>
    <name evidence="2" type="ORF">E8M01_15890</name>
</gene>
<dbReference type="Gene3D" id="3.40.50.150">
    <property type="entry name" value="Vaccinia Virus protein VP39"/>
    <property type="match status" value="1"/>
</dbReference>
<dbReference type="InterPro" id="IPR013216">
    <property type="entry name" value="Methyltransf_11"/>
</dbReference>